<evidence type="ECO:0000313" key="2">
    <source>
        <dbReference type="Proteomes" id="UP000051515"/>
    </source>
</evidence>
<comment type="caution">
    <text evidence="1">The sequence shown here is derived from an EMBL/GenBank/DDBJ whole genome shotgun (WGS) entry which is preliminary data.</text>
</comment>
<protein>
    <submittedName>
        <fullName evidence="1">Uncharacterized protein</fullName>
    </submittedName>
</protein>
<name>A0A0R1KSN1_9LACO</name>
<dbReference type="OrthoDB" id="9804867at2"/>
<organism evidence="1 2">
    <name type="scientific">Companilactobacillus bobalius DSM 19674</name>
    <dbReference type="NCBI Taxonomy" id="1423788"/>
    <lineage>
        <taxon>Bacteria</taxon>
        <taxon>Bacillati</taxon>
        <taxon>Bacillota</taxon>
        <taxon>Bacilli</taxon>
        <taxon>Lactobacillales</taxon>
        <taxon>Lactobacillaceae</taxon>
        <taxon>Companilactobacillus</taxon>
        <taxon>Companilactobacillus bobalius</taxon>
    </lineage>
</organism>
<dbReference type="Proteomes" id="UP000051515">
    <property type="component" value="Unassembled WGS sequence"/>
</dbReference>
<evidence type="ECO:0000313" key="1">
    <source>
        <dbReference type="EMBL" id="KRK83098.1"/>
    </source>
</evidence>
<gene>
    <name evidence="1" type="ORF">FC78_GL001907</name>
</gene>
<dbReference type="AlphaFoldDB" id="A0A0R1KSN1"/>
<reference evidence="1 2" key="1">
    <citation type="journal article" date="2015" name="Genome Announc.">
        <title>Expanding the biotechnology potential of lactobacilli through comparative genomics of 213 strains and associated genera.</title>
        <authorList>
            <person name="Sun Z."/>
            <person name="Harris H.M."/>
            <person name="McCann A."/>
            <person name="Guo C."/>
            <person name="Argimon S."/>
            <person name="Zhang W."/>
            <person name="Yang X."/>
            <person name="Jeffery I.B."/>
            <person name="Cooney J.C."/>
            <person name="Kagawa T.F."/>
            <person name="Liu W."/>
            <person name="Song Y."/>
            <person name="Salvetti E."/>
            <person name="Wrobel A."/>
            <person name="Rasinkangas P."/>
            <person name="Parkhill J."/>
            <person name="Rea M.C."/>
            <person name="O'Sullivan O."/>
            <person name="Ritari J."/>
            <person name="Douillard F.P."/>
            <person name="Paul Ross R."/>
            <person name="Yang R."/>
            <person name="Briner A.E."/>
            <person name="Felis G.E."/>
            <person name="de Vos W.M."/>
            <person name="Barrangou R."/>
            <person name="Klaenhammer T.R."/>
            <person name="Caufield P.W."/>
            <person name="Cui Y."/>
            <person name="Zhang H."/>
            <person name="O'Toole P.W."/>
        </authorList>
    </citation>
    <scope>NUCLEOTIDE SEQUENCE [LARGE SCALE GENOMIC DNA]</scope>
    <source>
        <strain evidence="1 2">DSM 19674</strain>
    </source>
</reference>
<dbReference type="EMBL" id="AZDY01000037">
    <property type="protein sequence ID" value="KRK83098.1"/>
    <property type="molecule type" value="Genomic_DNA"/>
</dbReference>
<sequence length="96" mass="10955">MMGKQHETPKKARIQIQVDQNLKDNAEEVLNNLGMTPTAAVTMLFKRIVATDSYPVNLALTDRERASNELLKTVDKLPVREIKSKDEAMRWLSDDE</sequence>
<accession>A0A0R1KSN1</accession>
<dbReference type="STRING" id="1423788.FC78_GL001907"/>
<dbReference type="RefSeq" id="WP_056952433.1">
    <property type="nucleotide sequence ID" value="NZ_AZDY01000037.1"/>
</dbReference>
<dbReference type="PATRIC" id="fig|1423788.3.peg.1970"/>
<keyword evidence="2" id="KW-1185">Reference proteome</keyword>
<proteinExistence type="predicted"/>
<dbReference type="Pfam" id="PF04221">
    <property type="entry name" value="RelB"/>
    <property type="match status" value="1"/>
</dbReference>
<dbReference type="InterPro" id="IPR013321">
    <property type="entry name" value="Arc_rbn_hlx_hlx"/>
</dbReference>
<dbReference type="NCBIfam" id="TIGR02384">
    <property type="entry name" value="RelB_DinJ"/>
    <property type="match status" value="1"/>
</dbReference>
<dbReference type="Gene3D" id="1.10.1220.10">
    <property type="entry name" value="Met repressor-like"/>
    <property type="match status" value="1"/>
</dbReference>
<dbReference type="InterPro" id="IPR007337">
    <property type="entry name" value="RelB/DinJ"/>
</dbReference>
<dbReference type="GO" id="GO:0006355">
    <property type="term" value="P:regulation of DNA-templated transcription"/>
    <property type="evidence" value="ECO:0007669"/>
    <property type="project" value="InterPro"/>
</dbReference>